<dbReference type="InterPro" id="IPR009057">
    <property type="entry name" value="Homeodomain-like_sf"/>
</dbReference>
<evidence type="ECO:0000256" key="1">
    <source>
        <dbReference type="ARBA" id="ARBA00023015"/>
    </source>
</evidence>
<comment type="caution">
    <text evidence="6">The sequence shown here is derived from an EMBL/GenBank/DDBJ whole genome shotgun (WGS) entry which is preliminary data.</text>
</comment>
<evidence type="ECO:0000313" key="6">
    <source>
        <dbReference type="EMBL" id="MBB6070559.1"/>
    </source>
</evidence>
<evidence type="ECO:0000256" key="4">
    <source>
        <dbReference type="PROSITE-ProRule" id="PRU00335"/>
    </source>
</evidence>
<dbReference type="InterPro" id="IPR050109">
    <property type="entry name" value="HTH-type_TetR-like_transc_reg"/>
</dbReference>
<reference evidence="6 7" key="1">
    <citation type="submission" date="2020-08" db="EMBL/GenBank/DDBJ databases">
        <title>Genomic Encyclopedia of Type Strains, Phase IV (KMG-IV): sequencing the most valuable type-strain genomes for metagenomic binning, comparative biology and taxonomic classification.</title>
        <authorList>
            <person name="Goeker M."/>
        </authorList>
    </citation>
    <scope>NUCLEOTIDE SEQUENCE [LARGE SCALE GENOMIC DNA]</scope>
    <source>
        <strain evidence="6 7">DSM 29007</strain>
    </source>
</reference>
<evidence type="ECO:0000256" key="2">
    <source>
        <dbReference type="ARBA" id="ARBA00023125"/>
    </source>
</evidence>
<dbReference type="SUPFAM" id="SSF48498">
    <property type="entry name" value="Tetracyclin repressor-like, C-terminal domain"/>
    <property type="match status" value="1"/>
</dbReference>
<dbReference type="Proteomes" id="UP000582837">
    <property type="component" value="Unassembled WGS sequence"/>
</dbReference>
<dbReference type="Gene3D" id="1.10.357.10">
    <property type="entry name" value="Tetracycline Repressor, domain 2"/>
    <property type="match status" value="1"/>
</dbReference>
<gene>
    <name evidence="6" type="ORF">HNQ61_002180</name>
</gene>
<keyword evidence="2 4" id="KW-0238">DNA-binding</keyword>
<keyword evidence="3" id="KW-0804">Transcription</keyword>
<keyword evidence="7" id="KW-1185">Reference proteome</keyword>
<dbReference type="EMBL" id="JACHIA010000005">
    <property type="protein sequence ID" value="MBB6070559.1"/>
    <property type="molecule type" value="Genomic_DNA"/>
</dbReference>
<dbReference type="PANTHER" id="PTHR30055">
    <property type="entry name" value="HTH-TYPE TRANSCRIPTIONAL REGULATOR RUTR"/>
    <property type="match status" value="1"/>
</dbReference>
<keyword evidence="1" id="KW-0805">Transcription regulation</keyword>
<dbReference type="PROSITE" id="PS50977">
    <property type="entry name" value="HTH_TETR_2"/>
    <property type="match status" value="1"/>
</dbReference>
<dbReference type="AlphaFoldDB" id="A0A841GXT7"/>
<dbReference type="PANTHER" id="PTHR30055:SF234">
    <property type="entry name" value="HTH-TYPE TRANSCRIPTIONAL REGULATOR BETI"/>
    <property type="match status" value="1"/>
</dbReference>
<name>A0A841GXT7_9BACT</name>
<dbReference type="InterPro" id="IPR001647">
    <property type="entry name" value="HTH_TetR"/>
</dbReference>
<evidence type="ECO:0000259" key="5">
    <source>
        <dbReference type="PROSITE" id="PS50977"/>
    </source>
</evidence>
<dbReference type="GO" id="GO:0003700">
    <property type="term" value="F:DNA-binding transcription factor activity"/>
    <property type="evidence" value="ECO:0007669"/>
    <property type="project" value="TreeGrafter"/>
</dbReference>
<dbReference type="InterPro" id="IPR036271">
    <property type="entry name" value="Tet_transcr_reg_TetR-rel_C_sf"/>
</dbReference>
<sequence length="198" mass="20995">MARPRSASTEQIVAAAIRVIGRVGPSRLTLAEVGDEAGLSAAALVQRFGGRRELLLAVARHGAGSVPELFDRARERFPASPLNALLDALAEGAGAVQTPEEISNHLAFLQMDLTDPEFHALALQHARAMLVEISALIEEAMAAGELGDCDPDGVGRTVQNSYNGALVTWAIYREGTLAEWMRGEVEAVLEGYGPAPAR</sequence>
<proteinExistence type="predicted"/>
<feature type="domain" description="HTH tetR-type" evidence="5">
    <location>
        <begin position="6"/>
        <end position="66"/>
    </location>
</feature>
<organism evidence="6 7">
    <name type="scientific">Longimicrobium terrae</name>
    <dbReference type="NCBI Taxonomy" id="1639882"/>
    <lineage>
        <taxon>Bacteria</taxon>
        <taxon>Pseudomonadati</taxon>
        <taxon>Gemmatimonadota</taxon>
        <taxon>Longimicrobiia</taxon>
        <taxon>Longimicrobiales</taxon>
        <taxon>Longimicrobiaceae</taxon>
        <taxon>Longimicrobium</taxon>
    </lineage>
</organism>
<protein>
    <submittedName>
        <fullName evidence="6">AcrR family transcriptional regulator</fullName>
    </submittedName>
</protein>
<dbReference type="GO" id="GO:0000976">
    <property type="term" value="F:transcription cis-regulatory region binding"/>
    <property type="evidence" value="ECO:0007669"/>
    <property type="project" value="TreeGrafter"/>
</dbReference>
<dbReference type="Pfam" id="PF00440">
    <property type="entry name" value="TetR_N"/>
    <property type="match status" value="1"/>
</dbReference>
<accession>A0A841GXT7</accession>
<evidence type="ECO:0000313" key="7">
    <source>
        <dbReference type="Proteomes" id="UP000582837"/>
    </source>
</evidence>
<dbReference type="RefSeq" id="WP_170034393.1">
    <property type="nucleotide sequence ID" value="NZ_JABDTL010000001.1"/>
</dbReference>
<evidence type="ECO:0000256" key="3">
    <source>
        <dbReference type="ARBA" id="ARBA00023163"/>
    </source>
</evidence>
<feature type="DNA-binding region" description="H-T-H motif" evidence="4">
    <location>
        <begin position="29"/>
        <end position="48"/>
    </location>
</feature>
<dbReference type="SUPFAM" id="SSF46689">
    <property type="entry name" value="Homeodomain-like"/>
    <property type="match status" value="1"/>
</dbReference>